<dbReference type="Proteomes" id="UP001165308">
    <property type="component" value="Unassembled WGS sequence"/>
</dbReference>
<comment type="caution">
    <text evidence="1">The sequence shown here is derived from an EMBL/GenBank/DDBJ whole genome shotgun (WGS) entry which is preliminary data.</text>
</comment>
<sequence length="62" mass="7345">MPEQPIELDEQAKFVLDTVCEQQCLETREQAAEWLLRRRIRRGTQGLTGRGRALYEVKEKDR</sequence>
<organism evidence="1 2">
    <name type="scientific">Halomonas llamarensis</name>
    <dbReference type="NCBI Taxonomy" id="2945104"/>
    <lineage>
        <taxon>Bacteria</taxon>
        <taxon>Pseudomonadati</taxon>
        <taxon>Pseudomonadota</taxon>
        <taxon>Gammaproteobacteria</taxon>
        <taxon>Oceanospirillales</taxon>
        <taxon>Halomonadaceae</taxon>
        <taxon>Halomonas</taxon>
    </lineage>
</organism>
<protein>
    <submittedName>
        <fullName evidence="1">Uncharacterized protein</fullName>
    </submittedName>
</protein>
<evidence type="ECO:0000313" key="2">
    <source>
        <dbReference type="Proteomes" id="UP001165308"/>
    </source>
</evidence>
<accession>A0ABT0SRM2</accession>
<keyword evidence="2" id="KW-1185">Reference proteome</keyword>
<dbReference type="EMBL" id="JAMJPJ010000016">
    <property type="protein sequence ID" value="MCL7930458.1"/>
    <property type="molecule type" value="Genomic_DNA"/>
</dbReference>
<dbReference type="RefSeq" id="WP_250082055.1">
    <property type="nucleotide sequence ID" value="NZ_JAMJPJ010000016.1"/>
</dbReference>
<proteinExistence type="predicted"/>
<gene>
    <name evidence="1" type="ORF">M8006_10800</name>
</gene>
<name>A0ABT0SRM2_9GAMM</name>
<evidence type="ECO:0000313" key="1">
    <source>
        <dbReference type="EMBL" id="MCL7930458.1"/>
    </source>
</evidence>
<reference evidence="1" key="1">
    <citation type="submission" date="2022-05" db="EMBL/GenBank/DDBJ databases">
        <title>Halomonas geminus sp. nov. and Halomonas llamarensis sp. nov. isolated from high-altitude salars of the Atacama Desert.</title>
        <authorList>
            <person name="Hintersatz C."/>
            <person name="Rojas L.A."/>
            <person name="Wei T.-S."/>
            <person name="Kutschke S."/>
            <person name="Lehmann F."/>
            <person name="Jain R."/>
            <person name="Pollmann K."/>
        </authorList>
    </citation>
    <scope>NUCLEOTIDE SEQUENCE</scope>
    <source>
        <strain evidence="1">ATCHA</strain>
    </source>
</reference>